<keyword evidence="3" id="KW-1185">Reference proteome</keyword>
<dbReference type="Proteomes" id="UP000316096">
    <property type="component" value="Unassembled WGS sequence"/>
</dbReference>
<feature type="transmembrane region" description="Helical" evidence="1">
    <location>
        <begin position="66"/>
        <end position="89"/>
    </location>
</feature>
<sequence>MSGDNGGARGMTSLSLVVHVDPEVDPERAEQLVRRLRGELTGLDATAVSPVTAGPPPEGAKGTDPVTLGALVVAFSASGGVFTTLVGTVRDWLDRQSGRHRISMTIDGDTIELERASAAERQELLDAFVRRHSGG</sequence>
<keyword evidence="1" id="KW-0472">Membrane</keyword>
<dbReference type="EMBL" id="VFOZ01000001">
    <property type="protein sequence ID" value="TQL99207.1"/>
    <property type="molecule type" value="Genomic_DNA"/>
</dbReference>
<name>A0A543CQK6_9ACTN</name>
<evidence type="ECO:0000256" key="1">
    <source>
        <dbReference type="SAM" id="Phobius"/>
    </source>
</evidence>
<protein>
    <submittedName>
        <fullName evidence="2">Uncharacterized protein</fullName>
    </submittedName>
</protein>
<dbReference type="AlphaFoldDB" id="A0A543CQK6"/>
<proteinExistence type="predicted"/>
<evidence type="ECO:0000313" key="2">
    <source>
        <dbReference type="EMBL" id="TQL99207.1"/>
    </source>
</evidence>
<gene>
    <name evidence="2" type="ORF">FB559_4864</name>
</gene>
<keyword evidence="1" id="KW-1133">Transmembrane helix</keyword>
<dbReference type="InterPro" id="IPR045428">
    <property type="entry name" value="EACC1"/>
</dbReference>
<reference evidence="2 3" key="1">
    <citation type="submission" date="2019-06" db="EMBL/GenBank/DDBJ databases">
        <title>Sequencing the genomes of 1000 actinobacteria strains.</title>
        <authorList>
            <person name="Klenk H.-P."/>
        </authorList>
    </citation>
    <scope>NUCLEOTIDE SEQUENCE [LARGE SCALE GENOMIC DNA]</scope>
    <source>
        <strain evidence="2 3">DSM 102200</strain>
    </source>
</reference>
<organism evidence="2 3">
    <name type="scientific">Actinoallomurus bryophytorum</name>
    <dbReference type="NCBI Taxonomy" id="1490222"/>
    <lineage>
        <taxon>Bacteria</taxon>
        <taxon>Bacillati</taxon>
        <taxon>Actinomycetota</taxon>
        <taxon>Actinomycetes</taxon>
        <taxon>Streptosporangiales</taxon>
        <taxon>Thermomonosporaceae</taxon>
        <taxon>Actinoallomurus</taxon>
    </lineage>
</organism>
<keyword evidence="1" id="KW-0812">Transmembrane</keyword>
<dbReference type="Pfam" id="PF19953">
    <property type="entry name" value="EACC1"/>
    <property type="match status" value="1"/>
</dbReference>
<evidence type="ECO:0000313" key="3">
    <source>
        <dbReference type="Proteomes" id="UP000316096"/>
    </source>
</evidence>
<comment type="caution">
    <text evidence="2">The sequence shown here is derived from an EMBL/GenBank/DDBJ whole genome shotgun (WGS) entry which is preliminary data.</text>
</comment>
<accession>A0A543CQK6</accession>